<reference evidence="1 2" key="1">
    <citation type="journal article" date="2024" name="Ann. Entomol. Soc. Am.">
        <title>Genomic analyses of the southern and eastern yellowjacket wasps (Hymenoptera: Vespidae) reveal evolutionary signatures of social life.</title>
        <authorList>
            <person name="Catto M.A."/>
            <person name="Caine P.B."/>
            <person name="Orr S.E."/>
            <person name="Hunt B.G."/>
            <person name="Goodisman M.A.D."/>
        </authorList>
    </citation>
    <scope>NUCLEOTIDE SEQUENCE [LARGE SCALE GENOMIC DNA]</scope>
    <source>
        <strain evidence="1">232</strain>
        <tissue evidence="1">Head and thorax</tissue>
    </source>
</reference>
<evidence type="ECO:0000313" key="2">
    <source>
        <dbReference type="Proteomes" id="UP001607303"/>
    </source>
</evidence>
<dbReference type="Proteomes" id="UP001607303">
    <property type="component" value="Unassembled WGS sequence"/>
</dbReference>
<comment type="caution">
    <text evidence="1">The sequence shown here is derived from an EMBL/GenBank/DDBJ whole genome shotgun (WGS) entry which is preliminary data.</text>
</comment>
<sequence length="111" mass="12240">MPSSLSRSRAMPRTPFTQAYVDLMWPTGESINRRANLERVRLSRDSAQLFVTLACEPQETSLKRFRCTTNASRRGLCRLISIQPMAFEATATTATAVVQATNSQAGAHAHA</sequence>
<evidence type="ECO:0000313" key="1">
    <source>
        <dbReference type="EMBL" id="KAL2729907.1"/>
    </source>
</evidence>
<gene>
    <name evidence="1" type="ORF">V1477_015718</name>
</gene>
<dbReference type="EMBL" id="JAYRBN010000091">
    <property type="protein sequence ID" value="KAL2729907.1"/>
    <property type="molecule type" value="Genomic_DNA"/>
</dbReference>
<protein>
    <submittedName>
        <fullName evidence="1">Uncharacterized protein</fullName>
    </submittedName>
</protein>
<organism evidence="1 2">
    <name type="scientific">Vespula maculifrons</name>
    <name type="common">Eastern yellow jacket</name>
    <name type="synonym">Wasp</name>
    <dbReference type="NCBI Taxonomy" id="7453"/>
    <lineage>
        <taxon>Eukaryota</taxon>
        <taxon>Metazoa</taxon>
        <taxon>Ecdysozoa</taxon>
        <taxon>Arthropoda</taxon>
        <taxon>Hexapoda</taxon>
        <taxon>Insecta</taxon>
        <taxon>Pterygota</taxon>
        <taxon>Neoptera</taxon>
        <taxon>Endopterygota</taxon>
        <taxon>Hymenoptera</taxon>
        <taxon>Apocrita</taxon>
        <taxon>Aculeata</taxon>
        <taxon>Vespoidea</taxon>
        <taxon>Vespidae</taxon>
        <taxon>Vespinae</taxon>
        <taxon>Vespula</taxon>
    </lineage>
</organism>
<proteinExistence type="predicted"/>
<dbReference type="AlphaFoldDB" id="A0ABD2BAZ4"/>
<name>A0ABD2BAZ4_VESMC</name>
<keyword evidence="2" id="KW-1185">Reference proteome</keyword>
<accession>A0ABD2BAZ4</accession>